<evidence type="ECO:0000256" key="5">
    <source>
        <dbReference type="ARBA" id="ARBA00022692"/>
    </source>
</evidence>
<dbReference type="GO" id="GO:0009279">
    <property type="term" value="C:cell outer membrane"/>
    <property type="evidence" value="ECO:0007669"/>
    <property type="project" value="UniProtKB-SubCell"/>
</dbReference>
<keyword evidence="7 10" id="KW-0472">Membrane</keyword>
<dbReference type="InterPro" id="IPR039426">
    <property type="entry name" value="TonB-dep_rcpt-like"/>
</dbReference>
<keyword evidence="6 11" id="KW-0798">TonB box</keyword>
<dbReference type="InterPro" id="IPR036942">
    <property type="entry name" value="Beta-barrel_TonB_sf"/>
</dbReference>
<dbReference type="Pfam" id="PF07715">
    <property type="entry name" value="Plug"/>
    <property type="match status" value="1"/>
</dbReference>
<feature type="signal peptide" evidence="12">
    <location>
        <begin position="1"/>
        <end position="21"/>
    </location>
</feature>
<evidence type="ECO:0000256" key="8">
    <source>
        <dbReference type="ARBA" id="ARBA00023170"/>
    </source>
</evidence>
<proteinExistence type="inferred from homology"/>
<evidence type="ECO:0000256" key="9">
    <source>
        <dbReference type="ARBA" id="ARBA00023237"/>
    </source>
</evidence>
<feature type="chain" id="PRO_5002635770" evidence="12">
    <location>
        <begin position="22"/>
        <end position="691"/>
    </location>
</feature>
<comment type="subcellular location">
    <subcellularLocation>
        <location evidence="1 10">Cell outer membrane</location>
        <topology evidence="1 10">Multi-pass membrane protein</topology>
    </subcellularLocation>
</comment>
<keyword evidence="12" id="KW-0732">Signal</keyword>
<dbReference type="Gene3D" id="2.170.130.10">
    <property type="entry name" value="TonB-dependent receptor, plug domain"/>
    <property type="match status" value="1"/>
</dbReference>
<dbReference type="Pfam" id="PF00593">
    <property type="entry name" value="TonB_dep_Rec_b-barrel"/>
    <property type="match status" value="1"/>
</dbReference>
<dbReference type="eggNOG" id="COG4206">
    <property type="taxonomic scope" value="Bacteria"/>
</dbReference>
<dbReference type="Proteomes" id="UP000002588">
    <property type="component" value="Chromosome"/>
</dbReference>
<dbReference type="GO" id="GO:0015344">
    <property type="term" value="F:siderophore uptake transmembrane transporter activity"/>
    <property type="evidence" value="ECO:0007669"/>
    <property type="project" value="TreeGrafter"/>
</dbReference>
<evidence type="ECO:0000256" key="11">
    <source>
        <dbReference type="RuleBase" id="RU003357"/>
    </source>
</evidence>
<evidence type="ECO:0000256" key="12">
    <source>
        <dbReference type="SAM" id="SignalP"/>
    </source>
</evidence>
<evidence type="ECO:0000259" key="14">
    <source>
        <dbReference type="Pfam" id="PF07715"/>
    </source>
</evidence>
<comment type="similarity">
    <text evidence="2 10 11">Belongs to the TonB-dependent receptor family.</text>
</comment>
<evidence type="ECO:0000313" key="15">
    <source>
        <dbReference type="EMBL" id="CAL92995.1"/>
    </source>
</evidence>
<dbReference type="AlphaFoldDB" id="A1K2E0"/>
<dbReference type="GO" id="GO:0044718">
    <property type="term" value="P:siderophore transmembrane transport"/>
    <property type="evidence" value="ECO:0007669"/>
    <property type="project" value="TreeGrafter"/>
</dbReference>
<feature type="domain" description="TonB-dependent receptor plug" evidence="14">
    <location>
        <begin position="58"/>
        <end position="158"/>
    </location>
</feature>
<dbReference type="KEGG" id="azo:azo0378"/>
<keyword evidence="9 10" id="KW-0998">Cell outer membrane</keyword>
<dbReference type="PANTHER" id="PTHR30069:SF40">
    <property type="entry name" value="TONB-DEPENDENT RECEPTOR NMB0964-RELATED"/>
    <property type="match status" value="1"/>
</dbReference>
<protein>
    <submittedName>
        <fullName evidence="15">TonB-dependent receptor</fullName>
    </submittedName>
</protein>
<dbReference type="PANTHER" id="PTHR30069">
    <property type="entry name" value="TONB-DEPENDENT OUTER MEMBRANE RECEPTOR"/>
    <property type="match status" value="1"/>
</dbReference>
<name>A1K2E0_AZOSB</name>
<accession>A1K2E0</accession>
<dbReference type="STRING" id="62928.azo0378"/>
<evidence type="ECO:0000256" key="3">
    <source>
        <dbReference type="ARBA" id="ARBA00022448"/>
    </source>
</evidence>
<evidence type="ECO:0000259" key="13">
    <source>
        <dbReference type="Pfam" id="PF00593"/>
    </source>
</evidence>
<organism evidence="15 16">
    <name type="scientific">Azoarcus sp. (strain BH72)</name>
    <dbReference type="NCBI Taxonomy" id="418699"/>
    <lineage>
        <taxon>Bacteria</taxon>
        <taxon>Pseudomonadati</taxon>
        <taxon>Pseudomonadota</taxon>
        <taxon>Betaproteobacteria</taxon>
        <taxon>Rhodocyclales</taxon>
        <taxon>Zoogloeaceae</taxon>
        <taxon>Azoarcus</taxon>
    </lineage>
</organism>
<dbReference type="InterPro" id="IPR000531">
    <property type="entry name" value="Beta-barrel_TonB"/>
</dbReference>
<keyword evidence="5 10" id="KW-0812">Transmembrane</keyword>
<dbReference type="PROSITE" id="PS52016">
    <property type="entry name" value="TONB_DEPENDENT_REC_3"/>
    <property type="match status" value="1"/>
</dbReference>
<dbReference type="HOGENOM" id="CLU_008287_10_1_4"/>
<sequence length="691" mass="74807">MLPRLSPLSLALLCALGTAHAAAQSAAPNDPTAAPPVQLEAVTVSASGLDVDSGAMSTPATVLGGDELVRRRAATLGETLATEPGIHATEFGAGASRPVIRGMDGARVRLLSDGAEIMDASTISPDHAVAAEPLLSERIEVLRGPSALAYGGGAVGGVVNVLDRRIPTAIPERGVEGSVELRGNTAAREAAGAFEVTAGAGNIAIHAEGLKRDARDYRVGDGWAGGRRVDGSYNETETGSLGLSWIGERGYLGVAWTRQRNEYGLPGHAHDLEDCHTHGNSLHCGGHDGDDEDDHDHADEGGGVPYVKLDSERWDLRGEYREPFAGISRLRVRASHTRYRHDEIEDGAVSTRFRNNASEGRVELQHAPLGGWRGVFGLQTTRRDFSAIGEEAYVPPTLTRRHGAFLIEEYPTGDWRFEAGLRHEWQQVEVDADARDRSHRGNSLSLGAVWNFAPDYALGLSLARAQRLPTAEELYADGLHMATRTIERGNADLKAETSHNIDLSLKKLAGATTFNLSVFHNRVNDFIYAHTLDALEGMQLIEYAQRDAIFTGVEGQVRQQLDRVFGLTLFGDYVRARLAGGDGDRDRDLPRIPAHRVGLRLDARQGAWQGELEVYRVGRQRQVAEFESSTPGYNMVNLGASYAGRIASVPYLFYVKAANLTDELAYSHTSFIKDAAPLMGRNLTMGVKVTF</sequence>
<keyword evidence="4 10" id="KW-1134">Transmembrane beta strand</keyword>
<dbReference type="SUPFAM" id="SSF56935">
    <property type="entry name" value="Porins"/>
    <property type="match status" value="1"/>
</dbReference>
<dbReference type="Gene3D" id="2.40.170.20">
    <property type="entry name" value="TonB-dependent receptor, beta-barrel domain"/>
    <property type="match status" value="1"/>
</dbReference>
<evidence type="ECO:0000313" key="16">
    <source>
        <dbReference type="Proteomes" id="UP000002588"/>
    </source>
</evidence>
<keyword evidence="8 15" id="KW-0675">Receptor</keyword>
<evidence type="ECO:0000256" key="7">
    <source>
        <dbReference type="ARBA" id="ARBA00023136"/>
    </source>
</evidence>
<dbReference type="RefSeq" id="WP_011764113.1">
    <property type="nucleotide sequence ID" value="NC_008702.1"/>
</dbReference>
<feature type="domain" description="TonB-dependent receptor-like beta-barrel" evidence="13">
    <location>
        <begin position="292"/>
        <end position="642"/>
    </location>
</feature>
<dbReference type="InterPro" id="IPR037066">
    <property type="entry name" value="Plug_dom_sf"/>
</dbReference>
<evidence type="ECO:0000256" key="6">
    <source>
        <dbReference type="ARBA" id="ARBA00023077"/>
    </source>
</evidence>
<keyword evidence="3 10" id="KW-0813">Transport</keyword>
<evidence type="ECO:0000256" key="2">
    <source>
        <dbReference type="ARBA" id="ARBA00009810"/>
    </source>
</evidence>
<evidence type="ECO:0000256" key="4">
    <source>
        <dbReference type="ARBA" id="ARBA00022452"/>
    </source>
</evidence>
<dbReference type="EMBL" id="AM406670">
    <property type="protein sequence ID" value="CAL92995.1"/>
    <property type="molecule type" value="Genomic_DNA"/>
</dbReference>
<reference evidence="15 16" key="1">
    <citation type="journal article" date="2006" name="Nat. Biotechnol.">
        <title>Complete genome of the mutualistic, N2-fixing grass endophyte Azoarcus sp. strain BH72.</title>
        <authorList>
            <person name="Krause A."/>
            <person name="Ramakumar A."/>
            <person name="Bartels D."/>
            <person name="Battistoni F."/>
            <person name="Bekel T."/>
            <person name="Boch J."/>
            <person name="Boehm M."/>
            <person name="Friedrich F."/>
            <person name="Hurek T."/>
            <person name="Krause L."/>
            <person name="Linke B."/>
            <person name="McHardy A.C."/>
            <person name="Sarkar A."/>
            <person name="Schneiker S."/>
            <person name="Syed A.A."/>
            <person name="Thauer R."/>
            <person name="Vorhoelter F.-J."/>
            <person name="Weidner S."/>
            <person name="Puehler A."/>
            <person name="Reinhold-Hurek B."/>
            <person name="Kaiser O."/>
            <person name="Goesmann A."/>
        </authorList>
    </citation>
    <scope>NUCLEOTIDE SEQUENCE [LARGE SCALE GENOMIC DNA]</scope>
    <source>
        <strain evidence="15 16">BH72</strain>
    </source>
</reference>
<gene>
    <name evidence="15" type="ordered locus">azo0378</name>
</gene>
<dbReference type="InterPro" id="IPR012910">
    <property type="entry name" value="Plug_dom"/>
</dbReference>
<evidence type="ECO:0000256" key="10">
    <source>
        <dbReference type="PROSITE-ProRule" id="PRU01360"/>
    </source>
</evidence>
<keyword evidence="16" id="KW-1185">Reference proteome</keyword>
<evidence type="ECO:0000256" key="1">
    <source>
        <dbReference type="ARBA" id="ARBA00004571"/>
    </source>
</evidence>